<name>A0A497XR26_9AQUI</name>
<evidence type="ECO:0000313" key="1">
    <source>
        <dbReference type="EMBL" id="RLJ71416.1"/>
    </source>
</evidence>
<proteinExistence type="predicted"/>
<dbReference type="RefSeq" id="WP_121012781.1">
    <property type="nucleotide sequence ID" value="NZ_RCCJ01000001.1"/>
</dbReference>
<reference evidence="1 2" key="1">
    <citation type="submission" date="2018-10" db="EMBL/GenBank/DDBJ databases">
        <title>Genomic Encyclopedia of Archaeal and Bacterial Type Strains, Phase II (KMG-II): from individual species to whole genera.</title>
        <authorList>
            <person name="Goeker M."/>
        </authorList>
    </citation>
    <scope>NUCLEOTIDE SEQUENCE [LARGE SCALE GENOMIC DNA]</scope>
    <source>
        <strain evidence="1 2">DSM 16510</strain>
    </source>
</reference>
<evidence type="ECO:0000313" key="2">
    <source>
        <dbReference type="Proteomes" id="UP000267841"/>
    </source>
</evidence>
<dbReference type="AlphaFoldDB" id="A0A497XR26"/>
<dbReference type="InterPro" id="IPR007433">
    <property type="entry name" value="DUF481"/>
</dbReference>
<accession>A0A497XR26</accession>
<dbReference type="Proteomes" id="UP000267841">
    <property type="component" value="Unassembled WGS sequence"/>
</dbReference>
<gene>
    <name evidence="1" type="ORF">BCF55_1718</name>
</gene>
<organism evidence="1 2">
    <name type="scientific">Hydrogenivirga caldilitoris</name>
    <dbReference type="NCBI Taxonomy" id="246264"/>
    <lineage>
        <taxon>Bacteria</taxon>
        <taxon>Pseudomonadati</taxon>
        <taxon>Aquificota</taxon>
        <taxon>Aquificia</taxon>
        <taxon>Aquificales</taxon>
        <taxon>Aquificaceae</taxon>
        <taxon>Hydrogenivirga</taxon>
    </lineage>
</organism>
<keyword evidence="2" id="KW-1185">Reference proteome</keyword>
<dbReference type="EMBL" id="RCCJ01000001">
    <property type="protein sequence ID" value="RLJ71416.1"/>
    <property type="molecule type" value="Genomic_DNA"/>
</dbReference>
<dbReference type="OrthoDB" id="12455at2"/>
<dbReference type="Pfam" id="PF04338">
    <property type="entry name" value="DUF481"/>
    <property type="match status" value="1"/>
</dbReference>
<comment type="caution">
    <text evidence="1">The sequence shown here is derived from an EMBL/GenBank/DDBJ whole genome shotgun (WGS) entry which is preliminary data.</text>
</comment>
<protein>
    <submittedName>
        <fullName evidence="1">Putative salt-induced outer membrane protein</fullName>
    </submittedName>
</protein>
<sequence length="239" mass="27529">MRKAVLMTLVSVCLAYPSESSEEKLWSIHIEFSYVSTSGNVRTQTLSEKLEIKREGRVHRVFLKNSALYATQEGSETANRIDASARYERLFTKRFFGFLTTGYERDKFSGYEYKLNGGPGIGYDLLKTKRHELKLLMATPYYYNKVENDGVDNYASARAEVYYQWNIRENLKFKESANYLVKLSDTKTYFLNSETSLEVKVNSYISLGVGYKVAYQNKPPEPGIKRTDTTFSTSLIIDF</sequence>